<feature type="chain" id="PRO_5047133824" description="Secreted protein" evidence="1">
    <location>
        <begin position="23"/>
        <end position="192"/>
    </location>
</feature>
<organism evidence="2 3">
    <name type="scientific">Candidatus Magnetobacterium casense</name>
    <dbReference type="NCBI Taxonomy" id="1455061"/>
    <lineage>
        <taxon>Bacteria</taxon>
        <taxon>Pseudomonadati</taxon>
        <taxon>Nitrospirota</taxon>
        <taxon>Thermodesulfovibrionia</taxon>
        <taxon>Thermodesulfovibrionales</taxon>
        <taxon>Candidatus Magnetobacteriaceae</taxon>
        <taxon>Candidatus Magnetobacterium</taxon>
    </lineage>
</organism>
<dbReference type="Proteomes" id="UP001196980">
    <property type="component" value="Unassembled WGS sequence"/>
</dbReference>
<evidence type="ECO:0008006" key="4">
    <source>
        <dbReference type="Google" id="ProtNLM"/>
    </source>
</evidence>
<dbReference type="EMBL" id="JABXWD010000166">
    <property type="protein sequence ID" value="MBV6341909.1"/>
    <property type="molecule type" value="Genomic_DNA"/>
</dbReference>
<comment type="caution">
    <text evidence="2">The sequence shown here is derived from an EMBL/GenBank/DDBJ whole genome shotgun (WGS) entry which is preliminary data.</text>
</comment>
<gene>
    <name evidence="2" type="ORF">HWQ67_09955</name>
</gene>
<name>A0ABS6RZ39_9BACT</name>
<evidence type="ECO:0000313" key="2">
    <source>
        <dbReference type="EMBL" id="MBV6341909.1"/>
    </source>
</evidence>
<evidence type="ECO:0000313" key="3">
    <source>
        <dbReference type="Proteomes" id="UP001196980"/>
    </source>
</evidence>
<keyword evidence="3" id="KW-1185">Reference proteome</keyword>
<feature type="signal peptide" evidence="1">
    <location>
        <begin position="1"/>
        <end position="22"/>
    </location>
</feature>
<proteinExistence type="predicted"/>
<accession>A0ABS6RZ39</accession>
<protein>
    <recommendedName>
        <fullName evidence="4">Secreted protein</fullName>
    </recommendedName>
</protein>
<evidence type="ECO:0000256" key="1">
    <source>
        <dbReference type="SAM" id="SignalP"/>
    </source>
</evidence>
<keyword evidence="1" id="KW-0732">Signal</keyword>
<sequence>MLLLVALFGVSMWSGNVSTVTAADTVTYTLPYLHTASANVVYCVISNNTSDNATVGVYLTAYGNKLSAISGDKINTSTTANKTIQAFQTSMMTFGGTTNSGTDIYLTISDGTNTSNNVIGSVSGVSGSYGAYLVLLKTTTVVADNNVASLSCENAPMACFQGTSTPKRNLVGYQCKHSNTGAWAGASNIYTY</sequence>
<reference evidence="2 3" key="1">
    <citation type="journal article" date="2020" name="J Geophys Res Biogeosci">
        <title>Magnetotaxis as an Adaptation to Enable Bacterial Shuttling of Microbial Sulfur and Sulfur Cycling Across Aquatic Oxic#Anoxic Interfaces.</title>
        <authorList>
            <person name="Li J."/>
            <person name="Liu P."/>
            <person name="Wang J."/>
            <person name="Roberts A.P."/>
            <person name="Pan Y."/>
        </authorList>
    </citation>
    <scope>NUCLEOTIDE SEQUENCE [LARGE SCALE GENOMIC DNA]</scope>
    <source>
        <strain evidence="2 3">MYR-1_YQ</strain>
    </source>
</reference>
<dbReference type="RefSeq" id="WP_218252539.1">
    <property type="nucleotide sequence ID" value="NZ_JABXWD010000166.1"/>
</dbReference>